<keyword evidence="2" id="KW-1185">Reference proteome</keyword>
<sequence>MMQAGRSFLHRMSLVRKTDQASKHSWLHQLDLAQSQPRRPSSHSCVVSTKPTILSKEYRALATQSSIRLFLEGTLSREWVHNNSNLNFLPRLKFGLFFSHSS</sequence>
<name>A0A4U6W7H9_SETVI</name>
<gene>
    <name evidence="1" type="ORF">SEVIR_1G073500v2</name>
</gene>
<organism evidence="1 2">
    <name type="scientific">Setaria viridis</name>
    <name type="common">Green bristlegrass</name>
    <name type="synonym">Setaria italica subsp. viridis</name>
    <dbReference type="NCBI Taxonomy" id="4556"/>
    <lineage>
        <taxon>Eukaryota</taxon>
        <taxon>Viridiplantae</taxon>
        <taxon>Streptophyta</taxon>
        <taxon>Embryophyta</taxon>
        <taxon>Tracheophyta</taxon>
        <taxon>Spermatophyta</taxon>
        <taxon>Magnoliopsida</taxon>
        <taxon>Liliopsida</taxon>
        <taxon>Poales</taxon>
        <taxon>Poaceae</taxon>
        <taxon>PACMAD clade</taxon>
        <taxon>Panicoideae</taxon>
        <taxon>Panicodae</taxon>
        <taxon>Paniceae</taxon>
        <taxon>Cenchrinae</taxon>
        <taxon>Setaria</taxon>
    </lineage>
</organism>
<dbReference type="AlphaFoldDB" id="A0A4U6W7H9"/>
<dbReference type="EMBL" id="CM016552">
    <property type="protein sequence ID" value="TKW37815.1"/>
    <property type="molecule type" value="Genomic_DNA"/>
</dbReference>
<protein>
    <submittedName>
        <fullName evidence="1">Uncharacterized protein</fullName>
    </submittedName>
</protein>
<evidence type="ECO:0000313" key="2">
    <source>
        <dbReference type="Proteomes" id="UP000298652"/>
    </source>
</evidence>
<evidence type="ECO:0000313" key="1">
    <source>
        <dbReference type="EMBL" id="TKW37815.1"/>
    </source>
</evidence>
<dbReference type="Proteomes" id="UP000298652">
    <property type="component" value="Chromosome 1"/>
</dbReference>
<accession>A0A4U6W7H9</accession>
<reference evidence="1" key="1">
    <citation type="submission" date="2019-03" db="EMBL/GenBank/DDBJ databases">
        <title>WGS assembly of Setaria viridis.</title>
        <authorList>
            <person name="Huang P."/>
            <person name="Jenkins J."/>
            <person name="Grimwood J."/>
            <person name="Barry K."/>
            <person name="Healey A."/>
            <person name="Mamidi S."/>
            <person name="Sreedasyam A."/>
            <person name="Shu S."/>
            <person name="Feldman M."/>
            <person name="Wu J."/>
            <person name="Yu Y."/>
            <person name="Chen C."/>
            <person name="Johnson J."/>
            <person name="Rokhsar D."/>
            <person name="Baxter I."/>
            <person name="Schmutz J."/>
            <person name="Brutnell T."/>
            <person name="Kellogg E."/>
        </authorList>
    </citation>
    <scope>NUCLEOTIDE SEQUENCE [LARGE SCALE GENOMIC DNA]</scope>
</reference>
<dbReference type="Gramene" id="TKW37815">
    <property type="protein sequence ID" value="TKW37815"/>
    <property type="gene ID" value="SEVIR_1G073500v2"/>
</dbReference>
<proteinExistence type="predicted"/>